<comment type="caution">
    <text evidence="2">The sequence shown here is derived from an EMBL/GenBank/DDBJ whole genome shotgun (WGS) entry which is preliminary data.</text>
</comment>
<dbReference type="PATRIC" id="fig|54915.3.peg.6013"/>
<sequence>MHYILARILTPVVIEKVGDYTIMYDDIYHHSVWGEKHCLLENTTLDDSREFCKVRLNLIGKIVFVYNTYFL</sequence>
<evidence type="ECO:0000313" key="3">
    <source>
        <dbReference type="Proteomes" id="UP000036834"/>
    </source>
</evidence>
<evidence type="ECO:0000313" key="1">
    <source>
        <dbReference type="EMBL" id="GED73131.1"/>
    </source>
</evidence>
<evidence type="ECO:0000313" key="4">
    <source>
        <dbReference type="Proteomes" id="UP000319578"/>
    </source>
</evidence>
<reference evidence="2" key="2">
    <citation type="submission" date="2015-07" db="EMBL/GenBank/DDBJ databases">
        <title>MeaNS - Measles Nucleotide Surveillance Program.</title>
        <authorList>
            <person name="Tran T."/>
            <person name="Druce J."/>
        </authorList>
    </citation>
    <scope>NUCLEOTIDE SEQUENCE</scope>
    <source>
        <strain evidence="2">DSM 9887</strain>
    </source>
</reference>
<dbReference type="EMBL" id="LGIQ01000004">
    <property type="protein sequence ID" value="KNB74196.1"/>
    <property type="molecule type" value="Genomic_DNA"/>
</dbReference>
<evidence type="ECO:0000313" key="2">
    <source>
        <dbReference type="EMBL" id="KNB74196.1"/>
    </source>
</evidence>
<dbReference type="Proteomes" id="UP000036834">
    <property type="component" value="Unassembled WGS sequence"/>
</dbReference>
<dbReference type="EMBL" id="BJON01000048">
    <property type="protein sequence ID" value="GED73131.1"/>
    <property type="molecule type" value="Genomic_DNA"/>
</dbReference>
<gene>
    <name evidence="2" type="ORF">ADS79_03240</name>
    <name evidence="1" type="ORF">BRE01_68330</name>
</gene>
<keyword evidence="4" id="KW-1185">Reference proteome</keyword>
<reference evidence="3" key="1">
    <citation type="submission" date="2015-07" db="EMBL/GenBank/DDBJ databases">
        <title>Genome sequencing project for genomic taxonomy and phylogenomics of Bacillus-like bacteria.</title>
        <authorList>
            <person name="Liu B."/>
            <person name="Wang J."/>
            <person name="Zhu Y."/>
            <person name="Liu G."/>
            <person name="Chen Q."/>
            <person name="Chen Z."/>
            <person name="Lan J."/>
            <person name="Che J."/>
            <person name="Ge C."/>
            <person name="Shi H."/>
            <person name="Pan Z."/>
            <person name="Liu X."/>
        </authorList>
    </citation>
    <scope>NUCLEOTIDE SEQUENCE [LARGE SCALE GENOMIC DNA]</scope>
    <source>
        <strain evidence="3">DSM 9887</strain>
    </source>
</reference>
<organism evidence="2 3">
    <name type="scientific">Brevibacillus reuszeri</name>
    <dbReference type="NCBI Taxonomy" id="54915"/>
    <lineage>
        <taxon>Bacteria</taxon>
        <taxon>Bacillati</taxon>
        <taxon>Bacillota</taxon>
        <taxon>Bacilli</taxon>
        <taxon>Bacillales</taxon>
        <taxon>Paenibacillaceae</taxon>
        <taxon>Brevibacillus</taxon>
    </lineage>
</organism>
<reference evidence="1 4" key="3">
    <citation type="submission" date="2019-06" db="EMBL/GenBank/DDBJ databases">
        <title>Whole genome shotgun sequence of Brevibacillus reuszeri NBRC 15719.</title>
        <authorList>
            <person name="Hosoyama A."/>
            <person name="Uohara A."/>
            <person name="Ohji S."/>
            <person name="Ichikawa N."/>
        </authorList>
    </citation>
    <scope>NUCLEOTIDE SEQUENCE [LARGE SCALE GENOMIC DNA]</scope>
    <source>
        <strain evidence="1 4">NBRC 15719</strain>
    </source>
</reference>
<name>A0A0K9YZV9_9BACL</name>
<accession>A0A0K9YZV9</accession>
<protein>
    <submittedName>
        <fullName evidence="2">Uncharacterized protein</fullName>
    </submittedName>
</protein>
<dbReference type="AlphaFoldDB" id="A0A0K9YZV9"/>
<proteinExistence type="predicted"/>
<dbReference type="Proteomes" id="UP000319578">
    <property type="component" value="Unassembled WGS sequence"/>
</dbReference>